<dbReference type="Proteomes" id="UP000614047">
    <property type="component" value="Unassembled WGS sequence"/>
</dbReference>
<keyword evidence="3" id="KW-0804">Transcription</keyword>
<dbReference type="RefSeq" id="WP_197011541.1">
    <property type="nucleotide sequence ID" value="NZ_BAABES010000005.1"/>
</dbReference>
<feature type="domain" description="HTH tetR-type" evidence="6">
    <location>
        <begin position="26"/>
        <end position="86"/>
    </location>
</feature>
<dbReference type="InterPro" id="IPR001647">
    <property type="entry name" value="HTH_TetR"/>
</dbReference>
<dbReference type="InterPro" id="IPR041674">
    <property type="entry name" value="TetR_C_22"/>
</dbReference>
<keyword evidence="8" id="KW-1185">Reference proteome</keyword>
<organism evidence="7 8">
    <name type="scientific">Actinomadura viridis</name>
    <dbReference type="NCBI Taxonomy" id="58110"/>
    <lineage>
        <taxon>Bacteria</taxon>
        <taxon>Bacillati</taxon>
        <taxon>Actinomycetota</taxon>
        <taxon>Actinomycetes</taxon>
        <taxon>Streptosporangiales</taxon>
        <taxon>Thermomonosporaceae</taxon>
        <taxon>Actinomadura</taxon>
    </lineage>
</organism>
<evidence type="ECO:0000313" key="8">
    <source>
        <dbReference type="Proteomes" id="UP000614047"/>
    </source>
</evidence>
<keyword evidence="1" id="KW-0805">Transcription regulation</keyword>
<dbReference type="EMBL" id="JADOUA010000001">
    <property type="protein sequence ID" value="MBG6088866.1"/>
    <property type="molecule type" value="Genomic_DNA"/>
</dbReference>
<dbReference type="GO" id="GO:0000976">
    <property type="term" value="F:transcription cis-regulatory region binding"/>
    <property type="evidence" value="ECO:0007669"/>
    <property type="project" value="TreeGrafter"/>
</dbReference>
<sequence>MTPGKTGAARVPADGLRRAPQQARSRARVEAILSAARQILDAGGVENLTIRKVADRAGVPTGTVYQFFEDKSALLTAVARRYMDASAAAINALVEQASTAPWPELIDNVIDGYVELYRRNPGYLAIRTGRHLTAELLASDAADNDGIADGLRHILVAREGLVDGPALRVACRTGVHTVDALLHLAFRTAPEGDPATIAEAKRIVTLYLTESLADPRYRS</sequence>
<name>A0A931GMV3_9ACTN</name>
<dbReference type="PANTHER" id="PTHR30055">
    <property type="entry name" value="HTH-TYPE TRANSCRIPTIONAL REGULATOR RUTR"/>
    <property type="match status" value="1"/>
</dbReference>
<dbReference type="GO" id="GO:0003700">
    <property type="term" value="F:DNA-binding transcription factor activity"/>
    <property type="evidence" value="ECO:0007669"/>
    <property type="project" value="TreeGrafter"/>
</dbReference>
<evidence type="ECO:0000256" key="5">
    <source>
        <dbReference type="SAM" id="MobiDB-lite"/>
    </source>
</evidence>
<dbReference type="PRINTS" id="PR00455">
    <property type="entry name" value="HTHTETR"/>
</dbReference>
<comment type="caution">
    <text evidence="7">The sequence shown here is derived from an EMBL/GenBank/DDBJ whole genome shotgun (WGS) entry which is preliminary data.</text>
</comment>
<evidence type="ECO:0000256" key="1">
    <source>
        <dbReference type="ARBA" id="ARBA00023015"/>
    </source>
</evidence>
<dbReference type="InterPro" id="IPR050109">
    <property type="entry name" value="HTH-type_TetR-like_transc_reg"/>
</dbReference>
<dbReference type="AlphaFoldDB" id="A0A931GMV3"/>
<evidence type="ECO:0000259" key="6">
    <source>
        <dbReference type="PROSITE" id="PS50977"/>
    </source>
</evidence>
<dbReference type="InterPro" id="IPR009057">
    <property type="entry name" value="Homeodomain-like_sf"/>
</dbReference>
<reference evidence="7" key="1">
    <citation type="submission" date="2020-11" db="EMBL/GenBank/DDBJ databases">
        <title>Sequencing the genomes of 1000 actinobacteria strains.</title>
        <authorList>
            <person name="Klenk H.-P."/>
        </authorList>
    </citation>
    <scope>NUCLEOTIDE SEQUENCE</scope>
    <source>
        <strain evidence="7">DSM 43175</strain>
    </source>
</reference>
<evidence type="ECO:0000256" key="3">
    <source>
        <dbReference type="ARBA" id="ARBA00023163"/>
    </source>
</evidence>
<accession>A0A931GMV3</accession>
<feature type="DNA-binding region" description="H-T-H motif" evidence="4">
    <location>
        <begin position="49"/>
        <end position="68"/>
    </location>
</feature>
<feature type="region of interest" description="Disordered" evidence="5">
    <location>
        <begin position="1"/>
        <end position="22"/>
    </location>
</feature>
<protein>
    <submittedName>
        <fullName evidence="7">AcrR family transcriptional regulator</fullName>
    </submittedName>
</protein>
<proteinExistence type="predicted"/>
<evidence type="ECO:0000256" key="4">
    <source>
        <dbReference type="PROSITE-ProRule" id="PRU00335"/>
    </source>
</evidence>
<evidence type="ECO:0000313" key="7">
    <source>
        <dbReference type="EMBL" id="MBG6088866.1"/>
    </source>
</evidence>
<dbReference type="PANTHER" id="PTHR30055:SF151">
    <property type="entry name" value="TRANSCRIPTIONAL REGULATORY PROTEIN"/>
    <property type="match status" value="1"/>
</dbReference>
<keyword evidence="2 4" id="KW-0238">DNA-binding</keyword>
<dbReference type="Pfam" id="PF17928">
    <property type="entry name" value="TetR_C_22"/>
    <property type="match status" value="1"/>
</dbReference>
<gene>
    <name evidence="7" type="ORF">IW256_002979</name>
</gene>
<evidence type="ECO:0000256" key="2">
    <source>
        <dbReference type="ARBA" id="ARBA00023125"/>
    </source>
</evidence>
<dbReference type="Gene3D" id="1.10.357.10">
    <property type="entry name" value="Tetracycline Repressor, domain 2"/>
    <property type="match status" value="1"/>
</dbReference>
<dbReference type="PROSITE" id="PS50977">
    <property type="entry name" value="HTH_TETR_2"/>
    <property type="match status" value="1"/>
</dbReference>
<dbReference type="SUPFAM" id="SSF46689">
    <property type="entry name" value="Homeodomain-like"/>
    <property type="match status" value="1"/>
</dbReference>
<dbReference type="Pfam" id="PF00440">
    <property type="entry name" value="TetR_N"/>
    <property type="match status" value="1"/>
</dbReference>